<protein>
    <submittedName>
        <fullName evidence="3">PQQ-binding-like beta-propeller repeat protein</fullName>
    </submittedName>
</protein>
<accession>A0A974P4E2</accession>
<feature type="region of interest" description="Disordered" evidence="1">
    <location>
        <begin position="1"/>
        <end position="20"/>
    </location>
</feature>
<dbReference type="Pfam" id="PF01011">
    <property type="entry name" value="PQQ"/>
    <property type="match status" value="1"/>
</dbReference>
<proteinExistence type="predicted"/>
<dbReference type="InterPro" id="IPR002372">
    <property type="entry name" value="PQQ_rpt_dom"/>
</dbReference>
<dbReference type="InterPro" id="IPR018391">
    <property type="entry name" value="PQQ_b-propeller_rpt"/>
</dbReference>
<dbReference type="SUPFAM" id="SSF50998">
    <property type="entry name" value="Quinoprotein alcohol dehydrogenase-like"/>
    <property type="match status" value="1"/>
</dbReference>
<dbReference type="EMBL" id="CP068570">
    <property type="protein sequence ID" value="QQZ50513.1"/>
    <property type="molecule type" value="Genomic_DNA"/>
</dbReference>
<dbReference type="SMART" id="SM00564">
    <property type="entry name" value="PQQ"/>
    <property type="match status" value="2"/>
</dbReference>
<evidence type="ECO:0000313" key="3">
    <source>
        <dbReference type="EMBL" id="QQZ50513.1"/>
    </source>
</evidence>
<dbReference type="InterPro" id="IPR011047">
    <property type="entry name" value="Quinoprotein_ADH-like_sf"/>
</dbReference>
<sequence>MARACRRPSPSLAPKSLAPNKIRPEDAFGLTPWDRAACRKLLEGARNEGLYTPPTTQGTIIYPFTGGGSNWGGIAFDPGRQIVYANTSSALHKVTLIPAGDVKAASAAQPDVEIGPNEGARYGMKRELLRSPLGLPCNPPPWGELSAIDMHDGRVLWRVPLGTTRDLAPGSQLFMKGTGTPNFGGPIVTGGGIVFIGAAMDNYLRAFDARTGQELWKGRLPAGGQATP</sequence>
<evidence type="ECO:0000259" key="2">
    <source>
        <dbReference type="Pfam" id="PF01011"/>
    </source>
</evidence>
<dbReference type="AlphaFoldDB" id="A0A974P4E2"/>
<reference evidence="3" key="1">
    <citation type="submission" date="2021-01" db="EMBL/GenBank/DDBJ databases">
        <title>Genome sequence of Phenylobacterium sp. 20VBR1 isolated from a valley glaceir, Ny-Alesund, Svalbard.</title>
        <authorList>
            <person name="Thomas F.A."/>
            <person name="Krishnan K.P."/>
            <person name="Sinha R.K."/>
        </authorList>
    </citation>
    <scope>NUCLEOTIDE SEQUENCE</scope>
    <source>
        <strain evidence="3">20VBR1</strain>
    </source>
</reference>
<name>A0A974P4E2_9CAUL</name>
<feature type="compositionally biased region" description="Low complexity" evidence="1">
    <location>
        <begin position="8"/>
        <end position="19"/>
    </location>
</feature>
<evidence type="ECO:0000256" key="1">
    <source>
        <dbReference type="SAM" id="MobiDB-lite"/>
    </source>
</evidence>
<dbReference type="Gene3D" id="2.140.10.10">
    <property type="entry name" value="Quinoprotein alcohol dehydrogenase-like superfamily"/>
    <property type="match status" value="1"/>
</dbReference>
<organism evidence="3">
    <name type="scientific">Phenylobacterium glaciei</name>
    <dbReference type="NCBI Taxonomy" id="2803784"/>
    <lineage>
        <taxon>Bacteria</taxon>
        <taxon>Pseudomonadati</taxon>
        <taxon>Pseudomonadota</taxon>
        <taxon>Alphaproteobacteria</taxon>
        <taxon>Caulobacterales</taxon>
        <taxon>Caulobacteraceae</taxon>
        <taxon>Phenylobacterium</taxon>
    </lineage>
</organism>
<feature type="domain" description="Pyrrolo-quinoline quinone repeat" evidence="2">
    <location>
        <begin position="8"/>
        <end position="228"/>
    </location>
</feature>
<gene>
    <name evidence="3" type="ORF">JKL49_02815</name>
</gene>